<keyword evidence="2" id="KW-0813">Transport</keyword>
<evidence type="ECO:0000256" key="4">
    <source>
        <dbReference type="ARBA" id="ARBA00022989"/>
    </source>
</evidence>
<protein>
    <submittedName>
        <fullName evidence="10">Putative membrane protein</fullName>
    </submittedName>
</protein>
<evidence type="ECO:0000256" key="2">
    <source>
        <dbReference type="ARBA" id="ARBA00022448"/>
    </source>
</evidence>
<feature type="compositionally biased region" description="Basic and acidic residues" evidence="7">
    <location>
        <begin position="9"/>
        <end position="20"/>
    </location>
</feature>
<dbReference type="Proteomes" id="UP000010467">
    <property type="component" value="Chromosome"/>
</dbReference>
<dbReference type="InterPro" id="IPR013130">
    <property type="entry name" value="Fe3_Rdtase_TM_dom"/>
</dbReference>
<reference evidence="11" key="1">
    <citation type="submission" date="2012-03" db="EMBL/GenBank/DDBJ databases">
        <title>Complete sequence of chromosome of Deinococcus peraridilitoris DSM 19664.</title>
        <authorList>
            <person name="Lucas S."/>
            <person name="Copeland A."/>
            <person name="Lapidus A."/>
            <person name="Glavina del Rio T."/>
            <person name="Dalin E."/>
            <person name="Tice H."/>
            <person name="Bruce D."/>
            <person name="Goodwin L."/>
            <person name="Pitluck S."/>
            <person name="Peters L."/>
            <person name="Mikhailova N."/>
            <person name="Lu M."/>
            <person name="Kyrpides N."/>
            <person name="Mavromatis K."/>
            <person name="Ivanova N."/>
            <person name="Brettin T."/>
            <person name="Detter J.C."/>
            <person name="Han C."/>
            <person name="Larimer F."/>
            <person name="Land M."/>
            <person name="Hauser L."/>
            <person name="Markowitz V."/>
            <person name="Cheng J.-F."/>
            <person name="Hugenholtz P."/>
            <person name="Woyke T."/>
            <person name="Wu D."/>
            <person name="Pukall R."/>
            <person name="Steenblock K."/>
            <person name="Brambilla E."/>
            <person name="Klenk H.-P."/>
            <person name="Eisen J.A."/>
        </authorList>
    </citation>
    <scope>NUCLEOTIDE SEQUENCE [LARGE SCALE GENOMIC DNA]</scope>
    <source>
        <strain evidence="11">DSM 19664 / LMG 22246 / CIP 109416 / KR-200</strain>
    </source>
</reference>
<evidence type="ECO:0000256" key="8">
    <source>
        <dbReference type="SAM" id="Phobius"/>
    </source>
</evidence>
<dbReference type="PANTHER" id="PTHR36964">
    <property type="entry name" value="PROTEIN-METHIONINE-SULFOXIDE REDUCTASE HEME-BINDING SUBUNIT MSRQ"/>
    <property type="match status" value="1"/>
</dbReference>
<feature type="transmembrane region" description="Helical" evidence="8">
    <location>
        <begin position="29"/>
        <end position="48"/>
    </location>
</feature>
<comment type="subcellular location">
    <subcellularLocation>
        <location evidence="1">Membrane</location>
        <topology evidence="1">Multi-pass membrane protein</topology>
    </subcellularLocation>
</comment>
<dbReference type="RefSeq" id="WP_015236298.1">
    <property type="nucleotide sequence ID" value="NC_019793.1"/>
</dbReference>
<evidence type="ECO:0000256" key="6">
    <source>
        <dbReference type="ARBA" id="ARBA00023136"/>
    </source>
</evidence>
<dbReference type="Pfam" id="PF01794">
    <property type="entry name" value="Ferric_reduct"/>
    <property type="match status" value="1"/>
</dbReference>
<feature type="region of interest" description="Disordered" evidence="7">
    <location>
        <begin position="1"/>
        <end position="20"/>
    </location>
</feature>
<keyword evidence="5" id="KW-0408">Iron</keyword>
<evidence type="ECO:0000256" key="5">
    <source>
        <dbReference type="ARBA" id="ARBA00023004"/>
    </source>
</evidence>
<dbReference type="PATRIC" id="fig|937777.3.peg.2537"/>
<dbReference type="STRING" id="937777.Deipe_2531"/>
<keyword evidence="6 8" id="KW-0472">Membrane</keyword>
<evidence type="ECO:0000313" key="11">
    <source>
        <dbReference type="Proteomes" id="UP000010467"/>
    </source>
</evidence>
<feature type="transmembrane region" description="Helical" evidence="8">
    <location>
        <begin position="168"/>
        <end position="185"/>
    </location>
</feature>
<dbReference type="OrthoDB" id="72080at2"/>
<dbReference type="eggNOG" id="COG2717">
    <property type="taxonomic scope" value="Bacteria"/>
</dbReference>
<dbReference type="GO" id="GO:0020037">
    <property type="term" value="F:heme binding"/>
    <property type="evidence" value="ECO:0007669"/>
    <property type="project" value="TreeGrafter"/>
</dbReference>
<dbReference type="KEGG" id="dpd:Deipe_2531"/>
<dbReference type="GO" id="GO:0010181">
    <property type="term" value="F:FMN binding"/>
    <property type="evidence" value="ECO:0007669"/>
    <property type="project" value="TreeGrafter"/>
</dbReference>
<evidence type="ECO:0000256" key="3">
    <source>
        <dbReference type="ARBA" id="ARBA00022692"/>
    </source>
</evidence>
<evidence type="ECO:0000313" key="10">
    <source>
        <dbReference type="EMBL" id="AFZ67996.1"/>
    </source>
</evidence>
<accession>L0A2B8</accession>
<dbReference type="HOGENOM" id="CLU_108865_0_0_0"/>
<proteinExistence type="predicted"/>
<evidence type="ECO:0000259" key="9">
    <source>
        <dbReference type="Pfam" id="PF01794"/>
    </source>
</evidence>
<name>L0A2B8_DEIPD</name>
<keyword evidence="4 8" id="KW-1133">Transmembrane helix</keyword>
<keyword evidence="11" id="KW-1185">Reference proteome</keyword>
<sequence length="218" mass="24449">MSKHRVTGRKPEPRVQETAPERARRFSGVAPAGVQVAIAALGALNTELALRVLYDPSAHVFGQRQAEVYGWFSLLALLLVLASHWLRLVAYRRALGLAAFVYALVHVWYSHRHILGGDWENVLFFSPSDQAGLWVGVLALLGLLPLVITSSDRARRRLGGRWKTLHRLGPPMTVLATWHTVWIGVHFGLVPLAWTSVVLLALTFVLFLFRLRKVRRSP</sequence>
<gene>
    <name evidence="10" type="ordered locus">Deipe_2531</name>
</gene>
<evidence type="ECO:0000256" key="1">
    <source>
        <dbReference type="ARBA" id="ARBA00004141"/>
    </source>
</evidence>
<feature type="domain" description="Ferric oxidoreductase" evidence="9">
    <location>
        <begin position="80"/>
        <end position="176"/>
    </location>
</feature>
<dbReference type="GO" id="GO:0016679">
    <property type="term" value="F:oxidoreductase activity, acting on diphenols and related substances as donors"/>
    <property type="evidence" value="ECO:0007669"/>
    <property type="project" value="TreeGrafter"/>
</dbReference>
<feature type="transmembrane region" description="Helical" evidence="8">
    <location>
        <begin position="68"/>
        <end position="87"/>
    </location>
</feature>
<organism evidence="10 11">
    <name type="scientific">Deinococcus peraridilitoris (strain DSM 19664 / LMG 22246 / CIP 109416 / KR-200)</name>
    <dbReference type="NCBI Taxonomy" id="937777"/>
    <lineage>
        <taxon>Bacteria</taxon>
        <taxon>Thermotogati</taxon>
        <taxon>Deinococcota</taxon>
        <taxon>Deinococci</taxon>
        <taxon>Deinococcales</taxon>
        <taxon>Deinococcaceae</taxon>
        <taxon>Deinococcus</taxon>
    </lineage>
</organism>
<dbReference type="EMBL" id="CP003382">
    <property type="protein sequence ID" value="AFZ67996.1"/>
    <property type="molecule type" value="Genomic_DNA"/>
</dbReference>
<dbReference type="AlphaFoldDB" id="L0A2B8"/>
<feature type="transmembrane region" description="Helical" evidence="8">
    <location>
        <begin position="131"/>
        <end position="148"/>
    </location>
</feature>
<feature type="transmembrane region" description="Helical" evidence="8">
    <location>
        <begin position="191"/>
        <end position="209"/>
    </location>
</feature>
<evidence type="ECO:0000256" key="7">
    <source>
        <dbReference type="SAM" id="MobiDB-lite"/>
    </source>
</evidence>
<dbReference type="PANTHER" id="PTHR36964:SF1">
    <property type="entry name" value="PROTEIN-METHIONINE-SULFOXIDE REDUCTASE HEME-BINDING SUBUNIT MSRQ"/>
    <property type="match status" value="1"/>
</dbReference>
<dbReference type="GO" id="GO:0005886">
    <property type="term" value="C:plasma membrane"/>
    <property type="evidence" value="ECO:0007669"/>
    <property type="project" value="TreeGrafter"/>
</dbReference>
<feature type="transmembrane region" description="Helical" evidence="8">
    <location>
        <begin position="94"/>
        <end position="111"/>
    </location>
</feature>
<keyword evidence="3 8" id="KW-0812">Transmembrane</keyword>
<dbReference type="InterPro" id="IPR022837">
    <property type="entry name" value="MsrQ-like"/>
</dbReference>